<dbReference type="Pfam" id="PF05978">
    <property type="entry name" value="UNC-93"/>
    <property type="match status" value="2"/>
</dbReference>
<dbReference type="EMBL" id="JBFDAA010000010">
    <property type="protein sequence ID" value="KAL1124484.1"/>
    <property type="molecule type" value="Genomic_DNA"/>
</dbReference>
<evidence type="ECO:0000256" key="3">
    <source>
        <dbReference type="ARBA" id="ARBA00022692"/>
    </source>
</evidence>
<evidence type="ECO:0000256" key="4">
    <source>
        <dbReference type="ARBA" id="ARBA00022989"/>
    </source>
</evidence>
<feature type="transmembrane region" description="Helical" evidence="10">
    <location>
        <begin position="20"/>
        <end position="38"/>
    </location>
</feature>
<keyword evidence="5 10" id="KW-0472">Membrane</keyword>
<comment type="caution">
    <text evidence="11">The sequence shown here is derived from an EMBL/GenBank/DDBJ whole genome shotgun (WGS) entry which is preliminary data.</text>
</comment>
<protein>
    <recommendedName>
        <fullName evidence="7">UNC93-like protein MFSD11</fullName>
    </recommendedName>
    <alternativeName>
        <fullName evidence="8">Major facilitator superfamily domain-containing protein 11</fullName>
    </alternativeName>
</protein>
<feature type="region of interest" description="Disordered" evidence="9">
    <location>
        <begin position="304"/>
        <end position="328"/>
    </location>
</feature>
<feature type="transmembrane region" description="Helical" evidence="10">
    <location>
        <begin position="422"/>
        <end position="443"/>
    </location>
</feature>
<dbReference type="PANTHER" id="PTHR23294:SF0">
    <property type="entry name" value="UNC93-LIKE PROTEIN MFSD11"/>
    <property type="match status" value="1"/>
</dbReference>
<dbReference type="AlphaFoldDB" id="A0ABD0YZ32"/>
<evidence type="ECO:0000313" key="11">
    <source>
        <dbReference type="EMBL" id="KAL1124484.1"/>
    </source>
</evidence>
<evidence type="ECO:0000256" key="2">
    <source>
        <dbReference type="ARBA" id="ARBA00009172"/>
    </source>
</evidence>
<gene>
    <name evidence="11" type="ORF">AAG570_001110</name>
</gene>
<feature type="compositionally biased region" description="Basic and acidic residues" evidence="9">
    <location>
        <begin position="304"/>
        <end position="325"/>
    </location>
</feature>
<feature type="transmembrane region" description="Helical" evidence="10">
    <location>
        <begin position="183"/>
        <end position="199"/>
    </location>
</feature>
<keyword evidence="12" id="KW-1185">Reference proteome</keyword>
<feature type="region of interest" description="Disordered" evidence="9">
    <location>
        <begin position="475"/>
        <end position="496"/>
    </location>
</feature>
<organism evidence="11 12">
    <name type="scientific">Ranatra chinensis</name>
    <dbReference type="NCBI Taxonomy" id="642074"/>
    <lineage>
        <taxon>Eukaryota</taxon>
        <taxon>Metazoa</taxon>
        <taxon>Ecdysozoa</taxon>
        <taxon>Arthropoda</taxon>
        <taxon>Hexapoda</taxon>
        <taxon>Insecta</taxon>
        <taxon>Pterygota</taxon>
        <taxon>Neoptera</taxon>
        <taxon>Paraneoptera</taxon>
        <taxon>Hemiptera</taxon>
        <taxon>Heteroptera</taxon>
        <taxon>Panheteroptera</taxon>
        <taxon>Nepomorpha</taxon>
        <taxon>Nepidae</taxon>
        <taxon>Ranatrinae</taxon>
        <taxon>Ranatra</taxon>
    </lineage>
</organism>
<keyword evidence="3 10" id="KW-0812">Transmembrane</keyword>
<evidence type="ECO:0000256" key="7">
    <source>
        <dbReference type="ARBA" id="ARBA00040302"/>
    </source>
</evidence>
<evidence type="ECO:0000256" key="8">
    <source>
        <dbReference type="ARBA" id="ARBA00041910"/>
    </source>
</evidence>
<comment type="subcellular location">
    <subcellularLocation>
        <location evidence="1">Membrane</location>
        <topology evidence="1">Multi-pass membrane protein</topology>
    </subcellularLocation>
</comment>
<dbReference type="Proteomes" id="UP001558652">
    <property type="component" value="Unassembled WGS sequence"/>
</dbReference>
<sequence>MRISWWYHPRLAPLRRVVESELFAIIFLALCFMVSLTSDFTIGNMQVFCGVQEARIVVSMRAISFTHRVVEIPHRGDIAARRFTATKFKEGLPTFACPEWGFEITVDAVDRTHAEAALGLGWLGGAILYTSVGVAAKVLTKSIQEDNPNYRIDGNVSFGLLYMVYGIFLWLVPSLIALIRPKFGLLLGAVCVLGLVFSYSLEATWATYVGVVLGGIGASLVWVSQGSFMIMTSTPANLNRNVGILWIFVAFSMILGNLYAASELDKKDRLDWATRHLLIYKLCGIAIAGIVLLVFLPQPYLGKDKGSGDRPAKKDPQDEDRRSEASARPGLTATEALKKMWQILCTVEMQFLLVTFIYVGFQHSFGQGIYSSAVGFTKRFGKLSKELVPVCGLVYGLGELVGGIMYAGAAKLLSGRPGGRHLASATMIIAITLHVISYITMFINIPDAAAFGDTGEHSILTRPRWHDEVSNLVPEDEADHASKRRHTGAPPQTLVGDVNVHSTRHGVITEGGVQTLKQAGDNGKRHAQSIIVSGAVGVISQPSRNFEAWLALLGSLMMGMGDCSLNTQIMPLLAKLQPEYSPQTCALYKFTQSIAMACYFFLSTCMSFHVQLIVNTCLGLLGVFAFVIINRRMNQQEETL</sequence>
<evidence type="ECO:0000256" key="9">
    <source>
        <dbReference type="SAM" id="MobiDB-lite"/>
    </source>
</evidence>
<dbReference type="PANTHER" id="PTHR23294">
    <property type="entry name" value="ET TRANSLATION PRODUCT-RELATED"/>
    <property type="match status" value="1"/>
</dbReference>
<keyword evidence="4 10" id="KW-1133">Transmembrane helix</keyword>
<reference evidence="11 12" key="1">
    <citation type="submission" date="2024-07" db="EMBL/GenBank/DDBJ databases">
        <title>Chromosome-level genome assembly of the water stick insect Ranatra chinensis (Heteroptera: Nepidae).</title>
        <authorList>
            <person name="Liu X."/>
        </authorList>
    </citation>
    <scope>NUCLEOTIDE SEQUENCE [LARGE SCALE GENOMIC DNA]</scope>
    <source>
        <strain evidence="11">Cailab_2021Rc</strain>
        <tissue evidence="11">Muscle</tissue>
    </source>
</reference>
<feature type="transmembrane region" description="Helical" evidence="10">
    <location>
        <begin position="244"/>
        <end position="262"/>
    </location>
</feature>
<dbReference type="Gene3D" id="1.20.1250.20">
    <property type="entry name" value="MFS general substrate transporter like domains"/>
    <property type="match status" value="1"/>
</dbReference>
<evidence type="ECO:0000256" key="10">
    <source>
        <dbReference type="SAM" id="Phobius"/>
    </source>
</evidence>
<name>A0ABD0YZ32_9HEMI</name>
<feature type="transmembrane region" description="Helical" evidence="10">
    <location>
        <begin position="548"/>
        <end position="565"/>
    </location>
</feature>
<feature type="transmembrane region" description="Helical" evidence="10">
    <location>
        <begin position="608"/>
        <end position="629"/>
    </location>
</feature>
<accession>A0ABD0YZ32</accession>
<evidence type="ECO:0000256" key="6">
    <source>
        <dbReference type="ARBA" id="ARBA00023180"/>
    </source>
</evidence>
<dbReference type="GO" id="GO:0016020">
    <property type="term" value="C:membrane"/>
    <property type="evidence" value="ECO:0007669"/>
    <property type="project" value="UniProtKB-SubCell"/>
</dbReference>
<feature type="transmembrane region" description="Helical" evidence="10">
    <location>
        <begin position="205"/>
        <end position="223"/>
    </location>
</feature>
<dbReference type="InterPro" id="IPR036259">
    <property type="entry name" value="MFS_trans_sf"/>
</dbReference>
<dbReference type="InterPro" id="IPR051617">
    <property type="entry name" value="UNC-93-like_regulator"/>
</dbReference>
<dbReference type="InterPro" id="IPR010291">
    <property type="entry name" value="Ion_channel_UNC-93"/>
</dbReference>
<evidence type="ECO:0000256" key="1">
    <source>
        <dbReference type="ARBA" id="ARBA00004141"/>
    </source>
</evidence>
<evidence type="ECO:0000256" key="5">
    <source>
        <dbReference type="ARBA" id="ARBA00023136"/>
    </source>
</evidence>
<feature type="transmembrane region" description="Helical" evidence="10">
    <location>
        <begin position="156"/>
        <end position="176"/>
    </location>
</feature>
<dbReference type="SUPFAM" id="SSF103473">
    <property type="entry name" value="MFS general substrate transporter"/>
    <property type="match status" value="1"/>
</dbReference>
<evidence type="ECO:0000313" key="12">
    <source>
        <dbReference type="Proteomes" id="UP001558652"/>
    </source>
</evidence>
<proteinExistence type="inferred from homology"/>
<feature type="transmembrane region" description="Helical" evidence="10">
    <location>
        <begin position="387"/>
        <end position="410"/>
    </location>
</feature>
<feature type="transmembrane region" description="Helical" evidence="10">
    <location>
        <begin position="116"/>
        <end position="136"/>
    </location>
</feature>
<keyword evidence="6" id="KW-0325">Glycoprotein</keyword>
<feature type="transmembrane region" description="Helical" evidence="10">
    <location>
        <begin position="277"/>
        <end position="296"/>
    </location>
</feature>
<comment type="similarity">
    <text evidence="2">Belongs to the unc-93 family.</text>
</comment>